<accession>A0A5M6CYX8</accession>
<proteinExistence type="predicted"/>
<dbReference type="PANTHER" id="PTHR34472">
    <property type="entry name" value="SULFUR CARRIER PROTEIN THIS"/>
    <property type="match status" value="1"/>
</dbReference>
<dbReference type="Proteomes" id="UP000323426">
    <property type="component" value="Unassembled WGS sequence"/>
</dbReference>
<dbReference type="Gene3D" id="3.10.20.30">
    <property type="match status" value="1"/>
</dbReference>
<dbReference type="PANTHER" id="PTHR34472:SF1">
    <property type="entry name" value="SULFUR CARRIER PROTEIN THIS"/>
    <property type="match status" value="1"/>
</dbReference>
<dbReference type="RefSeq" id="WP_150092336.1">
    <property type="nucleotide sequence ID" value="NZ_VWSF01000027.1"/>
</dbReference>
<comment type="caution">
    <text evidence="1">The sequence shown here is derived from an EMBL/GenBank/DDBJ whole genome shotgun (WGS) entry which is preliminary data.</text>
</comment>
<organism evidence="1 2">
    <name type="scientific">Adhaeribacter rhizoryzae</name>
    <dbReference type="NCBI Taxonomy" id="2607907"/>
    <lineage>
        <taxon>Bacteria</taxon>
        <taxon>Pseudomonadati</taxon>
        <taxon>Bacteroidota</taxon>
        <taxon>Cytophagia</taxon>
        <taxon>Cytophagales</taxon>
        <taxon>Hymenobacteraceae</taxon>
        <taxon>Adhaeribacter</taxon>
    </lineage>
</organism>
<dbReference type="CDD" id="cd00565">
    <property type="entry name" value="Ubl_ThiS"/>
    <property type="match status" value="1"/>
</dbReference>
<keyword evidence="2" id="KW-1185">Reference proteome</keyword>
<dbReference type="InterPro" id="IPR010035">
    <property type="entry name" value="Thi_S"/>
</dbReference>
<sequence length="67" mass="7409">MEIQINQQLHTVTDFCSVRQLLQTVLPQSPTGIAVAVNNAIVPKSEWDQFLLQPSDYITIIKATQGG</sequence>
<dbReference type="Pfam" id="PF02597">
    <property type="entry name" value="ThiS"/>
    <property type="match status" value="1"/>
</dbReference>
<dbReference type="InterPro" id="IPR003749">
    <property type="entry name" value="ThiS/MoaD-like"/>
</dbReference>
<dbReference type="SUPFAM" id="SSF54285">
    <property type="entry name" value="MoaD/ThiS"/>
    <property type="match status" value="1"/>
</dbReference>
<dbReference type="EMBL" id="VWSF01000027">
    <property type="protein sequence ID" value="KAA5540323.1"/>
    <property type="molecule type" value="Genomic_DNA"/>
</dbReference>
<gene>
    <name evidence="1" type="primary">thiS</name>
    <name evidence="1" type="ORF">F0145_22710</name>
</gene>
<name>A0A5M6CYX8_9BACT</name>
<reference evidence="1 2" key="1">
    <citation type="submission" date="2019-09" db="EMBL/GenBank/DDBJ databases">
        <title>Genome sequence and assembly of Adhaeribacter sp.</title>
        <authorList>
            <person name="Chhetri G."/>
        </authorList>
    </citation>
    <scope>NUCLEOTIDE SEQUENCE [LARGE SCALE GENOMIC DNA]</scope>
    <source>
        <strain evidence="1 2">DK36</strain>
    </source>
</reference>
<evidence type="ECO:0000313" key="1">
    <source>
        <dbReference type="EMBL" id="KAA5540323.1"/>
    </source>
</evidence>
<dbReference type="InterPro" id="IPR016155">
    <property type="entry name" value="Mopterin_synth/thiamin_S_b"/>
</dbReference>
<evidence type="ECO:0000313" key="2">
    <source>
        <dbReference type="Proteomes" id="UP000323426"/>
    </source>
</evidence>
<dbReference type="AlphaFoldDB" id="A0A5M6CYX8"/>
<dbReference type="InterPro" id="IPR012675">
    <property type="entry name" value="Beta-grasp_dom_sf"/>
</dbReference>
<protein>
    <submittedName>
        <fullName evidence="1">Sulfur carrier protein ThiS</fullName>
    </submittedName>
</protein>
<dbReference type="NCBIfam" id="TIGR01683">
    <property type="entry name" value="thiS"/>
    <property type="match status" value="1"/>
</dbReference>